<reference evidence="1" key="2">
    <citation type="submission" date="2024-03" db="EMBL/GenBank/DDBJ databases">
        <authorList>
            <person name="Ni Y."/>
            <person name="Xu T."/>
            <person name="Yan S."/>
            <person name="Chen L."/>
            <person name="Wang Y."/>
        </authorList>
    </citation>
    <scope>NUCLEOTIDE SEQUENCE</scope>
    <source>
        <strain evidence="1">NYM1</strain>
    </source>
</reference>
<evidence type="ECO:0000313" key="1">
    <source>
        <dbReference type="EMBL" id="DBA52268.1"/>
    </source>
</evidence>
<dbReference type="EMBL" id="BK067792">
    <property type="protein sequence ID" value="DBA52268.1"/>
    <property type="molecule type" value="Genomic_DNA"/>
</dbReference>
<reference evidence="1" key="1">
    <citation type="journal article" date="2024" name="Environ. Microbiol. Rep.">
        <title>Hiding in plain sight: The discovery of complete genomes of 11 hypothetical spindle-shaped viruses that putatively infect mesophilic ammonia-oxidizing archaea.</title>
        <authorList>
            <person name="Ni Y."/>
            <person name="Xu T."/>
            <person name="Yan S."/>
            <person name="Chen L."/>
            <person name="Wang Y."/>
        </authorList>
    </citation>
    <scope>NUCLEOTIDE SEQUENCE</scope>
    <source>
        <strain evidence="1">NYM1</strain>
    </source>
</reference>
<sequence length="78" mass="9231">MAKFSKRENSSYFTKEEKEEILNDEIEICDCGHGDFQHRTDYNVNSKGECVECECPFFSLQHKSTMRQYLDVRNKSLI</sequence>
<organism evidence="1">
    <name type="scientific">Nitrosopumilaceae spindle-shaped virus</name>
    <dbReference type="NCBI Taxonomy" id="3065433"/>
    <lineage>
        <taxon>Viruses</taxon>
    </lineage>
</organism>
<accession>A0AAT9J7N6</accession>
<protein>
    <submittedName>
        <fullName evidence="1">ORF61</fullName>
    </submittedName>
</protein>
<name>A0AAT9J7N6_9VIRU</name>
<proteinExistence type="predicted"/>